<name>A0ABW9YRY7_9GAMM</name>
<keyword evidence="2" id="KW-1185">Reference proteome</keyword>
<organism evidence="1 2">
    <name type="scientific">Photobacterium alginatilyticum</name>
    <dbReference type="NCBI Taxonomy" id="1775171"/>
    <lineage>
        <taxon>Bacteria</taxon>
        <taxon>Pseudomonadati</taxon>
        <taxon>Pseudomonadota</taxon>
        <taxon>Gammaproteobacteria</taxon>
        <taxon>Vibrionales</taxon>
        <taxon>Vibrionaceae</taxon>
        <taxon>Photobacterium</taxon>
    </lineage>
</organism>
<sequence>MKKYEIAVSELLECYNDRAKSSGVNLGYRFNNQSIEIFECHPSKEHERGFFEFMVAKITFVNTKQHWKIFRLTGNLKWVSYKRFPIAKTLEEALSSIESDDDRLFWGVAC</sequence>
<proteinExistence type="predicted"/>
<gene>
    <name evidence="1" type="ORF">EIZ48_27455</name>
</gene>
<dbReference type="InterPro" id="IPR021388">
    <property type="entry name" value="DUF3024"/>
</dbReference>
<comment type="caution">
    <text evidence="1">The sequence shown here is derived from an EMBL/GenBank/DDBJ whole genome shotgun (WGS) entry which is preliminary data.</text>
</comment>
<evidence type="ECO:0000313" key="1">
    <source>
        <dbReference type="EMBL" id="NBI56231.1"/>
    </source>
</evidence>
<protein>
    <submittedName>
        <fullName evidence="1">DUF3024 domain-containing protein</fullName>
    </submittedName>
</protein>
<evidence type="ECO:0000313" key="2">
    <source>
        <dbReference type="Proteomes" id="UP000738517"/>
    </source>
</evidence>
<accession>A0ABW9YRY7</accession>
<dbReference type="Proteomes" id="UP000738517">
    <property type="component" value="Unassembled WGS sequence"/>
</dbReference>
<dbReference type="EMBL" id="RSEJ01000057">
    <property type="protein sequence ID" value="NBI56231.1"/>
    <property type="molecule type" value="Genomic_DNA"/>
</dbReference>
<dbReference type="Pfam" id="PF11225">
    <property type="entry name" value="DUF3024"/>
    <property type="match status" value="1"/>
</dbReference>
<reference evidence="1 2" key="1">
    <citation type="journal article" date="2017" name="Int. J. Syst. Evol. Microbiol.">
        <title>Photobacterium alginatilyticum sp. nov., a marine bacterium isolated from bottom seawater.</title>
        <authorList>
            <person name="Wang X."/>
            <person name="Wang Y."/>
            <person name="Yang X."/>
            <person name="Sun H."/>
            <person name="Li B."/>
            <person name="Zhang X.H."/>
        </authorList>
    </citation>
    <scope>NUCLEOTIDE SEQUENCE [LARGE SCALE GENOMIC DNA]</scope>
    <source>
        <strain evidence="1 2">P03D4</strain>
    </source>
</reference>